<evidence type="ECO:0000313" key="2">
    <source>
        <dbReference type="Proteomes" id="UP001066276"/>
    </source>
</evidence>
<sequence>MAARCGCRDAIMCNGAAPILKPSPKRINLHKNAIELTEGPNYAFKVPQKQITGGTARPRRAPRTGDDTQFATCHEYFMPDQQAHTRGTSLTFRADPCPRRRAPLLGIL</sequence>
<dbReference type="AlphaFoldDB" id="A0AAV7R627"/>
<keyword evidence="2" id="KW-1185">Reference proteome</keyword>
<evidence type="ECO:0000313" key="1">
    <source>
        <dbReference type="EMBL" id="KAJ1148266.1"/>
    </source>
</evidence>
<name>A0AAV7R627_PLEWA</name>
<gene>
    <name evidence="1" type="ORF">NDU88_001103</name>
</gene>
<protein>
    <submittedName>
        <fullName evidence="1">Uncharacterized protein</fullName>
    </submittedName>
</protein>
<dbReference type="Proteomes" id="UP001066276">
    <property type="component" value="Chromosome 5"/>
</dbReference>
<dbReference type="EMBL" id="JANPWB010000009">
    <property type="protein sequence ID" value="KAJ1148266.1"/>
    <property type="molecule type" value="Genomic_DNA"/>
</dbReference>
<accession>A0AAV7R627</accession>
<reference evidence="1" key="1">
    <citation type="journal article" date="2022" name="bioRxiv">
        <title>Sequencing and chromosome-scale assembly of the giantPleurodeles waltlgenome.</title>
        <authorList>
            <person name="Brown T."/>
            <person name="Elewa A."/>
            <person name="Iarovenko S."/>
            <person name="Subramanian E."/>
            <person name="Araus A.J."/>
            <person name="Petzold A."/>
            <person name="Susuki M."/>
            <person name="Suzuki K.-i.T."/>
            <person name="Hayashi T."/>
            <person name="Toyoda A."/>
            <person name="Oliveira C."/>
            <person name="Osipova E."/>
            <person name="Leigh N.D."/>
            <person name="Simon A."/>
            <person name="Yun M.H."/>
        </authorList>
    </citation>
    <scope>NUCLEOTIDE SEQUENCE</scope>
    <source>
        <strain evidence="1">20211129_DDA</strain>
        <tissue evidence="1">Liver</tissue>
    </source>
</reference>
<proteinExistence type="predicted"/>
<comment type="caution">
    <text evidence="1">The sequence shown here is derived from an EMBL/GenBank/DDBJ whole genome shotgun (WGS) entry which is preliminary data.</text>
</comment>
<organism evidence="1 2">
    <name type="scientific">Pleurodeles waltl</name>
    <name type="common">Iberian ribbed newt</name>
    <dbReference type="NCBI Taxonomy" id="8319"/>
    <lineage>
        <taxon>Eukaryota</taxon>
        <taxon>Metazoa</taxon>
        <taxon>Chordata</taxon>
        <taxon>Craniata</taxon>
        <taxon>Vertebrata</taxon>
        <taxon>Euteleostomi</taxon>
        <taxon>Amphibia</taxon>
        <taxon>Batrachia</taxon>
        <taxon>Caudata</taxon>
        <taxon>Salamandroidea</taxon>
        <taxon>Salamandridae</taxon>
        <taxon>Pleurodelinae</taxon>
        <taxon>Pleurodeles</taxon>
    </lineage>
</organism>